<dbReference type="Gene3D" id="3.10.120.10">
    <property type="entry name" value="Cytochrome b5-like heme/steroid binding domain"/>
    <property type="match status" value="1"/>
</dbReference>
<dbReference type="EC" id="1.14.19.1" evidence="14"/>
<name>A0ABR4JYM9_9EURO</name>
<dbReference type="PIRSF" id="PIRSF000345">
    <property type="entry name" value="OLE1"/>
    <property type="match status" value="1"/>
</dbReference>
<dbReference type="InterPro" id="IPR036400">
    <property type="entry name" value="Cyt_B5-like_heme/steroid_sf"/>
</dbReference>
<dbReference type="SMART" id="SM01117">
    <property type="entry name" value="Cyt-b5"/>
    <property type="match status" value="1"/>
</dbReference>
<dbReference type="RefSeq" id="XP_070896358.1">
    <property type="nucleotide sequence ID" value="XM_071046347.1"/>
</dbReference>
<comment type="function">
    <text evidence="14">Stearoyl-CoA desaturase that utilizes O(2) and electrons from reduced cytochrome b5 to introduce the first double bond into saturated fatty acyl-CoA substrates.</text>
</comment>
<organism evidence="17 18">
    <name type="scientific">Aspergillus pseudodeflectus</name>
    <dbReference type="NCBI Taxonomy" id="176178"/>
    <lineage>
        <taxon>Eukaryota</taxon>
        <taxon>Fungi</taxon>
        <taxon>Dikarya</taxon>
        <taxon>Ascomycota</taxon>
        <taxon>Pezizomycotina</taxon>
        <taxon>Eurotiomycetes</taxon>
        <taxon>Eurotiomycetidae</taxon>
        <taxon>Eurotiales</taxon>
        <taxon>Aspergillaceae</taxon>
        <taxon>Aspergillus</taxon>
        <taxon>Aspergillus subgen. Nidulantes</taxon>
    </lineage>
</organism>
<evidence type="ECO:0000256" key="15">
    <source>
        <dbReference type="SAM" id="Phobius"/>
    </source>
</evidence>
<feature type="transmembrane region" description="Helical" evidence="15">
    <location>
        <begin position="47"/>
        <end position="65"/>
    </location>
</feature>
<evidence type="ECO:0000313" key="17">
    <source>
        <dbReference type="EMBL" id="KAL2844892.1"/>
    </source>
</evidence>
<comment type="cofactor">
    <cofactor evidence="14">
        <name>Fe(2+)</name>
        <dbReference type="ChEBI" id="CHEBI:29033"/>
    </cofactor>
    <text evidence="14">Expected to bind 2 Fe(2+) ions per subunit.</text>
</comment>
<dbReference type="EMBL" id="JBFXLR010000039">
    <property type="protein sequence ID" value="KAL2844892.1"/>
    <property type="molecule type" value="Genomic_DNA"/>
</dbReference>
<evidence type="ECO:0000256" key="6">
    <source>
        <dbReference type="ARBA" id="ARBA00022723"/>
    </source>
</evidence>
<keyword evidence="7 14" id="KW-0276">Fatty acid metabolism</keyword>
<dbReference type="InterPro" id="IPR018506">
    <property type="entry name" value="Cyt_B5_heme-BS"/>
</dbReference>
<keyword evidence="13 14" id="KW-0275">Fatty acid biosynthesis</keyword>
<dbReference type="PROSITE" id="PS50255">
    <property type="entry name" value="CYTOCHROME_B5_2"/>
    <property type="match status" value="1"/>
</dbReference>
<evidence type="ECO:0000256" key="13">
    <source>
        <dbReference type="ARBA" id="ARBA00023160"/>
    </source>
</evidence>
<evidence type="ECO:0000256" key="14">
    <source>
        <dbReference type="PIRNR" id="PIRNR000345"/>
    </source>
</evidence>
<evidence type="ECO:0000256" key="1">
    <source>
        <dbReference type="ARBA" id="ARBA00004141"/>
    </source>
</evidence>
<keyword evidence="5 15" id="KW-0812">Transmembrane</keyword>
<dbReference type="InterPro" id="IPR009160">
    <property type="entry name" value="Acyl-CoA_deSatase_haem/ster-bd"/>
</dbReference>
<protein>
    <recommendedName>
        <fullName evidence="14">Acyl-CoA desaturase</fullName>
        <ecNumber evidence="14">1.14.19.1</ecNumber>
    </recommendedName>
</protein>
<dbReference type="PROSITE" id="PS00191">
    <property type="entry name" value="CYTOCHROME_B5_1"/>
    <property type="match status" value="1"/>
</dbReference>
<dbReference type="PRINTS" id="PR00075">
    <property type="entry name" value="FACDDSATRASE"/>
</dbReference>
<feature type="transmembrane region" description="Helical" evidence="15">
    <location>
        <begin position="186"/>
        <end position="209"/>
    </location>
</feature>
<keyword evidence="8 15" id="KW-1133">Transmembrane helix</keyword>
<accession>A0ABR4JYM9</accession>
<evidence type="ECO:0000256" key="2">
    <source>
        <dbReference type="ARBA" id="ARBA00009295"/>
    </source>
</evidence>
<comment type="subcellular location">
    <subcellularLocation>
        <location evidence="1">Membrane</location>
        <topology evidence="1">Multi-pass membrane protein</topology>
    </subcellularLocation>
</comment>
<keyword evidence="14" id="KW-0813">Transport</keyword>
<keyword evidence="12 15" id="KW-0472">Membrane</keyword>
<dbReference type="PROSITE" id="PS00476">
    <property type="entry name" value="FATTY_ACID_DESATUR_1"/>
    <property type="match status" value="1"/>
</dbReference>
<keyword evidence="4 14" id="KW-0349">Heme</keyword>
<dbReference type="Pfam" id="PF00487">
    <property type="entry name" value="FA_desaturase"/>
    <property type="match status" value="1"/>
</dbReference>
<keyword evidence="10 14" id="KW-0408">Iron</keyword>
<dbReference type="Pfam" id="PF00173">
    <property type="entry name" value="Cyt-b5"/>
    <property type="match status" value="1"/>
</dbReference>
<evidence type="ECO:0000256" key="5">
    <source>
        <dbReference type="ARBA" id="ARBA00022692"/>
    </source>
</evidence>
<keyword evidence="3 14" id="KW-0444">Lipid biosynthesis</keyword>
<evidence type="ECO:0000313" key="18">
    <source>
        <dbReference type="Proteomes" id="UP001610444"/>
    </source>
</evidence>
<dbReference type="SUPFAM" id="SSF55856">
    <property type="entry name" value="Cytochrome b5-like heme/steroid binding domain"/>
    <property type="match status" value="1"/>
</dbReference>
<proteinExistence type="inferred from homology"/>
<feature type="domain" description="Cytochrome b5 heme-binding" evidence="16">
    <location>
        <begin position="308"/>
        <end position="386"/>
    </location>
</feature>
<sequence>MAAGNPSPSGMEHWHKQIWWAHLPGQVVAPLCAFTGVRYVPIQTPTLLLALIYGLTLGLGITLGYHRLWAHRSFRAHVTLRVFLAVVGAGNAQRSIKWWVTGHRPHHRYLDTDLDPYNARKGLLHSHVGWLLLRPPTNNWDVDISDLESDAVVMWQDRYFISLSVTMCLVVPALVSWMGWGDFWGGLLYAGLWRMVVVFHCTFTVNSLAHWAGQQPFSRTITARDNRLVGLLALGEGYHNFHHEFPTDYRCGFRRYDLDMTKWVIRLLATLGLATHLHTVSDVVIQSCREPHRAGGRIEARSSPCDYVPVIYWEDYTQQAASGHALVAIAGFVYDITEFVERHPGGEEVLRAAIGRDATAMFYGGVFSHSIAASSLLSTMCVYVIRGGGRVEIRQKT</sequence>
<dbReference type="InterPro" id="IPR015876">
    <property type="entry name" value="Acyl-CoA_DS"/>
</dbReference>
<feature type="transmembrane region" description="Helical" evidence="15">
    <location>
        <begin position="159"/>
        <end position="180"/>
    </location>
</feature>
<comment type="catalytic activity">
    <reaction evidence="14">
        <text>octadecanoyl-CoA + 2 Fe(II)-[cytochrome b5] + O2 + 2 H(+) = (9Z)-octadecenoyl-CoA + 2 Fe(III)-[cytochrome b5] + 2 H2O</text>
        <dbReference type="Rhea" id="RHEA:19721"/>
        <dbReference type="Rhea" id="RHEA-COMP:10438"/>
        <dbReference type="Rhea" id="RHEA-COMP:10439"/>
        <dbReference type="ChEBI" id="CHEBI:15377"/>
        <dbReference type="ChEBI" id="CHEBI:15378"/>
        <dbReference type="ChEBI" id="CHEBI:15379"/>
        <dbReference type="ChEBI" id="CHEBI:29033"/>
        <dbReference type="ChEBI" id="CHEBI:29034"/>
        <dbReference type="ChEBI" id="CHEBI:57387"/>
        <dbReference type="ChEBI" id="CHEBI:57394"/>
        <dbReference type="EC" id="1.14.19.1"/>
    </reaction>
</comment>
<evidence type="ECO:0000256" key="12">
    <source>
        <dbReference type="ARBA" id="ARBA00023136"/>
    </source>
</evidence>
<keyword evidence="9 14" id="KW-0560">Oxidoreductase</keyword>
<dbReference type="InterPro" id="IPR001522">
    <property type="entry name" value="FADS-1_CS"/>
</dbReference>
<evidence type="ECO:0000256" key="7">
    <source>
        <dbReference type="ARBA" id="ARBA00022832"/>
    </source>
</evidence>
<evidence type="ECO:0000256" key="3">
    <source>
        <dbReference type="ARBA" id="ARBA00022516"/>
    </source>
</evidence>
<evidence type="ECO:0000256" key="8">
    <source>
        <dbReference type="ARBA" id="ARBA00022989"/>
    </source>
</evidence>
<dbReference type="Proteomes" id="UP001610444">
    <property type="component" value="Unassembled WGS sequence"/>
</dbReference>
<evidence type="ECO:0000256" key="10">
    <source>
        <dbReference type="ARBA" id="ARBA00023004"/>
    </source>
</evidence>
<dbReference type="InterPro" id="IPR005804">
    <property type="entry name" value="FA_desaturase_dom"/>
</dbReference>
<evidence type="ECO:0000256" key="4">
    <source>
        <dbReference type="ARBA" id="ARBA00022617"/>
    </source>
</evidence>
<dbReference type="PANTHER" id="PTHR11351:SF31">
    <property type="entry name" value="DESATURASE 1, ISOFORM A-RELATED"/>
    <property type="match status" value="1"/>
</dbReference>
<comment type="similarity">
    <text evidence="2 14">Belongs to the fatty acid desaturase type 1 family.</text>
</comment>
<comment type="caution">
    <text evidence="17">The sequence shown here is derived from an EMBL/GenBank/DDBJ whole genome shotgun (WGS) entry which is preliminary data.</text>
</comment>
<evidence type="ECO:0000259" key="16">
    <source>
        <dbReference type="PROSITE" id="PS50255"/>
    </source>
</evidence>
<keyword evidence="14" id="KW-0249">Electron transport</keyword>
<dbReference type="CDD" id="cd03505">
    <property type="entry name" value="Delta9-FADS-like"/>
    <property type="match status" value="1"/>
</dbReference>
<dbReference type="InterPro" id="IPR001199">
    <property type="entry name" value="Cyt_B5-like_heme/steroid-bd"/>
</dbReference>
<keyword evidence="18" id="KW-1185">Reference proteome</keyword>
<evidence type="ECO:0000256" key="9">
    <source>
        <dbReference type="ARBA" id="ARBA00023002"/>
    </source>
</evidence>
<reference evidence="17 18" key="1">
    <citation type="submission" date="2024-07" db="EMBL/GenBank/DDBJ databases">
        <title>Section-level genome sequencing and comparative genomics of Aspergillus sections Usti and Cavernicolus.</title>
        <authorList>
            <consortium name="Lawrence Berkeley National Laboratory"/>
            <person name="Nybo J.L."/>
            <person name="Vesth T.C."/>
            <person name="Theobald S."/>
            <person name="Frisvad J.C."/>
            <person name="Larsen T.O."/>
            <person name="Kjaerboelling I."/>
            <person name="Rothschild-Mancinelli K."/>
            <person name="Lyhne E.K."/>
            <person name="Kogle M.E."/>
            <person name="Barry K."/>
            <person name="Clum A."/>
            <person name="Na H."/>
            <person name="Ledsgaard L."/>
            <person name="Lin J."/>
            <person name="Lipzen A."/>
            <person name="Kuo A."/>
            <person name="Riley R."/>
            <person name="Mondo S."/>
            <person name="LaButti K."/>
            <person name="Haridas S."/>
            <person name="Pangalinan J."/>
            <person name="Salamov A.A."/>
            <person name="Simmons B.A."/>
            <person name="Magnuson J.K."/>
            <person name="Chen J."/>
            <person name="Drula E."/>
            <person name="Henrissat B."/>
            <person name="Wiebenga A."/>
            <person name="Lubbers R.J."/>
            <person name="Gomes A.C."/>
            <person name="Macurrencykelacurrency M.R."/>
            <person name="Stajich J."/>
            <person name="Grigoriev I.V."/>
            <person name="Mortensen U.H."/>
            <person name="De vries R.P."/>
            <person name="Baker S.E."/>
            <person name="Andersen M.R."/>
        </authorList>
    </citation>
    <scope>NUCLEOTIDE SEQUENCE [LARGE SCALE GENOMIC DNA]</scope>
    <source>
        <strain evidence="17 18">CBS 756.74</strain>
    </source>
</reference>
<dbReference type="GeneID" id="98161511"/>
<keyword evidence="6 14" id="KW-0479">Metal-binding</keyword>
<gene>
    <name evidence="17" type="ORF">BJX68DRAFT_269426</name>
</gene>
<keyword evidence="11 14" id="KW-0443">Lipid metabolism</keyword>
<dbReference type="PANTHER" id="PTHR11351">
    <property type="entry name" value="ACYL-COA DESATURASE"/>
    <property type="match status" value="1"/>
</dbReference>
<evidence type="ECO:0000256" key="11">
    <source>
        <dbReference type="ARBA" id="ARBA00023098"/>
    </source>
</evidence>